<feature type="compositionally biased region" description="Acidic residues" evidence="1">
    <location>
        <begin position="95"/>
        <end position="150"/>
    </location>
</feature>
<comment type="caution">
    <text evidence="2">The sequence shown here is derived from an EMBL/GenBank/DDBJ whole genome shotgun (WGS) entry which is preliminary data.</text>
</comment>
<protein>
    <submittedName>
        <fullName evidence="2">Uncharacterized protein</fullName>
    </submittedName>
</protein>
<dbReference type="OMA" id="CEIKGMK"/>
<dbReference type="AlphaFoldDB" id="A0A553P6C9"/>
<accession>A0A553P6C9</accession>
<dbReference type="EMBL" id="VCGU01000007">
    <property type="protein sequence ID" value="TRY73232.1"/>
    <property type="molecule type" value="Genomic_DNA"/>
</dbReference>
<dbReference type="Proteomes" id="UP000318571">
    <property type="component" value="Chromosome 3"/>
</dbReference>
<evidence type="ECO:0000313" key="2">
    <source>
        <dbReference type="EMBL" id="TRY73232.1"/>
    </source>
</evidence>
<evidence type="ECO:0000256" key="1">
    <source>
        <dbReference type="SAM" id="MobiDB-lite"/>
    </source>
</evidence>
<feature type="compositionally biased region" description="Basic and acidic residues" evidence="1">
    <location>
        <begin position="52"/>
        <end position="94"/>
    </location>
</feature>
<feature type="region of interest" description="Disordered" evidence="1">
    <location>
        <begin position="42"/>
        <end position="150"/>
    </location>
</feature>
<evidence type="ECO:0000313" key="3">
    <source>
        <dbReference type="Proteomes" id="UP000318571"/>
    </source>
</evidence>
<gene>
    <name evidence="2" type="ORF">TCAL_05835</name>
</gene>
<organism evidence="2 3">
    <name type="scientific">Tigriopus californicus</name>
    <name type="common">Marine copepod</name>
    <dbReference type="NCBI Taxonomy" id="6832"/>
    <lineage>
        <taxon>Eukaryota</taxon>
        <taxon>Metazoa</taxon>
        <taxon>Ecdysozoa</taxon>
        <taxon>Arthropoda</taxon>
        <taxon>Crustacea</taxon>
        <taxon>Multicrustacea</taxon>
        <taxon>Hexanauplia</taxon>
        <taxon>Copepoda</taxon>
        <taxon>Harpacticoida</taxon>
        <taxon>Harpacticidae</taxon>
        <taxon>Tigriopus</taxon>
    </lineage>
</organism>
<reference evidence="2 3" key="1">
    <citation type="journal article" date="2018" name="Nat. Ecol. Evol.">
        <title>Genomic signatures of mitonuclear coevolution across populations of Tigriopus californicus.</title>
        <authorList>
            <person name="Barreto F.S."/>
            <person name="Watson E.T."/>
            <person name="Lima T.G."/>
            <person name="Willett C.S."/>
            <person name="Edmands S."/>
            <person name="Li W."/>
            <person name="Burton R.S."/>
        </authorList>
    </citation>
    <scope>NUCLEOTIDE SEQUENCE [LARGE SCALE GENOMIC DNA]</scope>
    <source>
        <strain evidence="2 3">San Diego</strain>
    </source>
</reference>
<name>A0A553P6C9_TIGCA</name>
<proteinExistence type="predicted"/>
<keyword evidence="3" id="KW-1185">Reference proteome</keyword>
<sequence>MRLFSPRAERQSDLSLYLALKSNLITSAKLFLVVCALELERKPSIKANMSETEAKKDVATEEKTAEELKGTKRAADAEADDASKKLKKNGADKEENGDDEENGEEEEDLDEEDEEGLGDEEEGEEDVDEEGEGEEGEDDDGEGEEEEEDD</sequence>